<proteinExistence type="predicted"/>
<sequence>MEYHRSGIGSSAEAFDNEASDLADYVTLAGEELDAIGNFWGEGKEGVTFFKGEGGGTGYEAVTGQVMEGLDVFRTAHNEVATRLRLTADSVTVADWESVLAVLAVLPPPDPGKPIWGAI</sequence>
<dbReference type="Proteomes" id="UP000295136">
    <property type="component" value="Unassembled WGS sequence"/>
</dbReference>
<evidence type="ECO:0000313" key="2">
    <source>
        <dbReference type="Proteomes" id="UP000295136"/>
    </source>
</evidence>
<dbReference type="EMBL" id="SMLD01000181">
    <property type="protein sequence ID" value="TDE31062.1"/>
    <property type="molecule type" value="Genomic_DNA"/>
</dbReference>
<dbReference type="RefSeq" id="WP_132639339.1">
    <property type="nucleotide sequence ID" value="NZ_SMLD01000181.1"/>
</dbReference>
<keyword evidence="2" id="KW-1185">Reference proteome</keyword>
<gene>
    <name evidence="1" type="ORF">E1295_40415</name>
</gene>
<comment type="caution">
    <text evidence="1">The sequence shown here is derived from an EMBL/GenBank/DDBJ whole genome shotgun (WGS) entry which is preliminary data.</text>
</comment>
<accession>A0A4R5ECF0</accession>
<protein>
    <submittedName>
        <fullName evidence="1">Uncharacterized protein</fullName>
    </submittedName>
</protein>
<organism evidence="1 2">
    <name type="scientific">Nonomuraea mesophila</name>
    <dbReference type="NCBI Taxonomy" id="2530382"/>
    <lineage>
        <taxon>Bacteria</taxon>
        <taxon>Bacillati</taxon>
        <taxon>Actinomycetota</taxon>
        <taxon>Actinomycetes</taxon>
        <taxon>Streptosporangiales</taxon>
        <taxon>Streptosporangiaceae</taxon>
        <taxon>Nonomuraea</taxon>
    </lineage>
</organism>
<name>A0A4R5ECF0_9ACTN</name>
<dbReference type="AlphaFoldDB" id="A0A4R5ECF0"/>
<evidence type="ECO:0000313" key="1">
    <source>
        <dbReference type="EMBL" id="TDE31062.1"/>
    </source>
</evidence>
<reference evidence="1 2" key="1">
    <citation type="submission" date="2019-03" db="EMBL/GenBank/DDBJ databases">
        <title>Draft genome sequences of novel Actinobacteria.</title>
        <authorList>
            <person name="Sahin N."/>
            <person name="Ay H."/>
            <person name="Saygin H."/>
        </authorList>
    </citation>
    <scope>NUCLEOTIDE SEQUENCE [LARGE SCALE GENOMIC DNA]</scope>
    <source>
        <strain evidence="1 2">6K102</strain>
    </source>
</reference>